<feature type="region of interest" description="Disordered" evidence="1">
    <location>
        <begin position="30"/>
        <end position="70"/>
    </location>
</feature>
<feature type="compositionally biased region" description="Low complexity" evidence="1">
    <location>
        <begin position="36"/>
        <end position="49"/>
    </location>
</feature>
<protein>
    <recommendedName>
        <fullName evidence="4">Secreted protein</fullName>
    </recommendedName>
</protein>
<sequence length="124" mass="13134">MARRVRGVVIVMAAALLVYLVMPNGLLSRQAGETPSTVSSSGGTSSAGALERPGPEEMTSDEVTMPPRDTLPDLSPVFAWDVPWLAAPAWTVPSERGPPGGRSGTWNRLAVLQPALSLLRVLRC</sequence>
<reference evidence="3" key="1">
    <citation type="journal article" date="2019" name="Int. J. Syst. Evol. Microbiol.">
        <title>The Global Catalogue of Microorganisms (GCM) 10K type strain sequencing project: providing services to taxonomists for standard genome sequencing and annotation.</title>
        <authorList>
            <consortium name="The Broad Institute Genomics Platform"/>
            <consortium name="The Broad Institute Genome Sequencing Center for Infectious Disease"/>
            <person name="Wu L."/>
            <person name="Ma J."/>
        </authorList>
    </citation>
    <scope>NUCLEOTIDE SEQUENCE [LARGE SCALE GENOMIC DNA]</scope>
    <source>
        <strain evidence="3">KCTC 42087</strain>
    </source>
</reference>
<evidence type="ECO:0008006" key="4">
    <source>
        <dbReference type="Google" id="ProtNLM"/>
    </source>
</evidence>
<name>A0ABW1AEE6_9ACTN</name>
<gene>
    <name evidence="2" type="ORF">ACFPZN_45525</name>
</gene>
<accession>A0ABW1AEE6</accession>
<dbReference type="RefSeq" id="WP_378289406.1">
    <property type="nucleotide sequence ID" value="NZ_JBHSON010000099.1"/>
</dbReference>
<proteinExistence type="predicted"/>
<comment type="caution">
    <text evidence="2">The sequence shown here is derived from an EMBL/GenBank/DDBJ whole genome shotgun (WGS) entry which is preliminary data.</text>
</comment>
<dbReference type="Proteomes" id="UP001596074">
    <property type="component" value="Unassembled WGS sequence"/>
</dbReference>
<keyword evidence="3" id="KW-1185">Reference proteome</keyword>
<dbReference type="EMBL" id="JBHSON010000099">
    <property type="protein sequence ID" value="MFC5752921.1"/>
    <property type="molecule type" value="Genomic_DNA"/>
</dbReference>
<evidence type="ECO:0000313" key="3">
    <source>
        <dbReference type="Proteomes" id="UP001596074"/>
    </source>
</evidence>
<evidence type="ECO:0000256" key="1">
    <source>
        <dbReference type="SAM" id="MobiDB-lite"/>
    </source>
</evidence>
<evidence type="ECO:0000313" key="2">
    <source>
        <dbReference type="EMBL" id="MFC5752921.1"/>
    </source>
</evidence>
<organism evidence="2 3">
    <name type="scientific">Actinomadura rugatobispora</name>
    <dbReference type="NCBI Taxonomy" id="1994"/>
    <lineage>
        <taxon>Bacteria</taxon>
        <taxon>Bacillati</taxon>
        <taxon>Actinomycetota</taxon>
        <taxon>Actinomycetes</taxon>
        <taxon>Streptosporangiales</taxon>
        <taxon>Thermomonosporaceae</taxon>
        <taxon>Actinomadura</taxon>
    </lineage>
</organism>